<dbReference type="AlphaFoldDB" id="A0A645B0I2"/>
<evidence type="ECO:0000256" key="1">
    <source>
        <dbReference type="SAM" id="MobiDB-lite"/>
    </source>
</evidence>
<dbReference type="EMBL" id="VSSQ01015868">
    <property type="protein sequence ID" value="MPM56663.1"/>
    <property type="molecule type" value="Genomic_DNA"/>
</dbReference>
<protein>
    <submittedName>
        <fullName evidence="2">Uncharacterized protein</fullName>
    </submittedName>
</protein>
<feature type="region of interest" description="Disordered" evidence="1">
    <location>
        <begin position="352"/>
        <end position="371"/>
    </location>
</feature>
<proteinExistence type="predicted"/>
<feature type="compositionally biased region" description="Basic and acidic residues" evidence="1">
    <location>
        <begin position="81"/>
        <end position="97"/>
    </location>
</feature>
<feature type="region of interest" description="Disordered" evidence="1">
    <location>
        <begin position="67"/>
        <end position="104"/>
    </location>
</feature>
<reference evidence="2" key="1">
    <citation type="submission" date="2019-08" db="EMBL/GenBank/DDBJ databases">
        <authorList>
            <person name="Kucharzyk K."/>
            <person name="Murdoch R.W."/>
            <person name="Higgins S."/>
            <person name="Loffler F."/>
        </authorList>
    </citation>
    <scope>NUCLEOTIDE SEQUENCE</scope>
</reference>
<feature type="compositionally biased region" description="Gly residues" evidence="1">
    <location>
        <begin position="315"/>
        <end position="326"/>
    </location>
</feature>
<gene>
    <name evidence="2" type="ORF">SDC9_103472</name>
</gene>
<name>A0A645B0I2_9ZZZZ</name>
<feature type="region of interest" description="Disordered" evidence="1">
    <location>
        <begin position="295"/>
        <end position="326"/>
    </location>
</feature>
<organism evidence="2">
    <name type="scientific">bioreactor metagenome</name>
    <dbReference type="NCBI Taxonomy" id="1076179"/>
    <lineage>
        <taxon>unclassified sequences</taxon>
        <taxon>metagenomes</taxon>
        <taxon>ecological metagenomes</taxon>
    </lineage>
</organism>
<feature type="region of interest" description="Disordered" evidence="1">
    <location>
        <begin position="1"/>
        <end position="24"/>
    </location>
</feature>
<accession>A0A645B0I2</accession>
<comment type="caution">
    <text evidence="2">The sequence shown here is derived from an EMBL/GenBank/DDBJ whole genome shotgun (WGS) entry which is preliminary data.</text>
</comment>
<sequence>MVGPEQHLAGAHGVDEVTQRLGGEHGGVVVQPVEELGRRHRGRVRDPLAFPAHVQTAPQVAETAPAVREAQHQRRTFQNATEREASGRDRRLHRVPDELGEPEVAEPVGVRHAGGVQEGERPPFAEQAPQGIVDRGVQVTAAAPRADRDAGEAELVQAAACLVRRPWPAQRHRPERSQPLGGRRAVVGERVVAASDHLRDQGRIVTGGGEQERRQRDEPHVDAGVVHLPEAFCRVVHGAGERQRGTRADAGDPRVEHDDVVVRTRQVRQPPVRQPAQHRHRHRVRVDVDHRGIDHGDRGLLARGRLPRGHRGTGHPVGGRWLGGRRGGGVRVDHGVGHDGPLGFPFRGRRCWREPRRPPGRPARAGRRPCR</sequence>
<evidence type="ECO:0000313" key="2">
    <source>
        <dbReference type="EMBL" id="MPM56663.1"/>
    </source>
</evidence>